<dbReference type="InterPro" id="IPR051839">
    <property type="entry name" value="RD_transcriptional_regulator"/>
</dbReference>
<proteinExistence type="predicted"/>
<gene>
    <name evidence="3" type="ORF">PAMC26577_31630</name>
    <name evidence="2" type="ORF">PAMC26577_32495</name>
</gene>
<dbReference type="AlphaFoldDB" id="A0A242MD16"/>
<evidence type="ECO:0000313" key="2">
    <source>
        <dbReference type="EMBL" id="OTP68721.1"/>
    </source>
</evidence>
<dbReference type="PANTHER" id="PTHR33215:SF13">
    <property type="entry name" value="PROTEIN DISTAL ANTENNA"/>
    <property type="match status" value="1"/>
</dbReference>
<dbReference type="SUPFAM" id="SSF46689">
    <property type="entry name" value="Homeodomain-like"/>
    <property type="match status" value="1"/>
</dbReference>
<accession>A0A242MD16</accession>
<dbReference type="EMBL" id="NBTZ01000128">
    <property type="protein sequence ID" value="OTP68721.1"/>
    <property type="molecule type" value="Genomic_DNA"/>
</dbReference>
<protein>
    <submittedName>
        <fullName evidence="2">Mobile element protein</fullName>
    </submittedName>
</protein>
<keyword evidence="1" id="KW-0175">Coiled coil</keyword>
<dbReference type="InterPro" id="IPR002514">
    <property type="entry name" value="Transposase_8"/>
</dbReference>
<evidence type="ECO:0000256" key="1">
    <source>
        <dbReference type="SAM" id="Coils"/>
    </source>
</evidence>
<dbReference type="RefSeq" id="WP_062174223.1">
    <property type="nucleotide sequence ID" value="NZ_NBTZ01000119.1"/>
</dbReference>
<feature type="coiled-coil region" evidence="1">
    <location>
        <begin position="64"/>
        <end position="91"/>
    </location>
</feature>
<dbReference type="GO" id="GO:0006313">
    <property type="term" value="P:DNA transposition"/>
    <property type="evidence" value="ECO:0007669"/>
    <property type="project" value="InterPro"/>
</dbReference>
<evidence type="ECO:0000313" key="3">
    <source>
        <dbReference type="EMBL" id="OTP69102.1"/>
    </source>
</evidence>
<dbReference type="PANTHER" id="PTHR33215">
    <property type="entry name" value="PROTEIN DISTAL ANTENNA"/>
    <property type="match status" value="1"/>
</dbReference>
<reference evidence="3 4" key="1">
    <citation type="submission" date="2017-03" db="EMBL/GenBank/DDBJ databases">
        <title>Genome analysis of strain PAMC 26577.</title>
        <authorList>
            <person name="Oh H.-M."/>
            <person name="Yang J.-A."/>
        </authorList>
    </citation>
    <scope>NUCLEOTIDE SEQUENCE [LARGE SCALE GENOMIC DNA]</scope>
    <source>
        <strain evidence="3 4">PAMC 26577</strain>
    </source>
</reference>
<dbReference type="EMBL" id="NBTZ01000119">
    <property type="protein sequence ID" value="OTP69102.1"/>
    <property type="molecule type" value="Genomic_DNA"/>
</dbReference>
<name>A0A242MD16_CABSO</name>
<dbReference type="Gene3D" id="1.10.10.60">
    <property type="entry name" value="Homeodomain-like"/>
    <property type="match status" value="1"/>
</dbReference>
<dbReference type="Proteomes" id="UP000195221">
    <property type="component" value="Unassembled WGS sequence"/>
</dbReference>
<dbReference type="GO" id="GO:0004803">
    <property type="term" value="F:transposase activity"/>
    <property type="evidence" value="ECO:0007669"/>
    <property type="project" value="InterPro"/>
</dbReference>
<dbReference type="Pfam" id="PF01527">
    <property type="entry name" value="HTH_Tnp_1"/>
    <property type="match status" value="1"/>
</dbReference>
<dbReference type="InterPro" id="IPR009057">
    <property type="entry name" value="Homeodomain-like_sf"/>
</dbReference>
<organism evidence="3 4">
    <name type="scientific">Caballeronia sordidicola</name>
    <name type="common">Burkholderia sordidicola</name>
    <dbReference type="NCBI Taxonomy" id="196367"/>
    <lineage>
        <taxon>Bacteria</taxon>
        <taxon>Pseudomonadati</taxon>
        <taxon>Pseudomonadota</taxon>
        <taxon>Betaproteobacteria</taxon>
        <taxon>Burkholderiales</taxon>
        <taxon>Burkholderiaceae</taxon>
        <taxon>Caballeronia</taxon>
    </lineage>
</organism>
<dbReference type="GO" id="GO:0003677">
    <property type="term" value="F:DNA binding"/>
    <property type="evidence" value="ECO:0007669"/>
    <property type="project" value="InterPro"/>
</dbReference>
<comment type="caution">
    <text evidence="3">The sequence shown here is derived from an EMBL/GenBank/DDBJ whole genome shotgun (WGS) entry which is preliminary data.</text>
</comment>
<evidence type="ECO:0000313" key="4">
    <source>
        <dbReference type="Proteomes" id="UP000195221"/>
    </source>
</evidence>
<sequence>MNRGPKGRYTKEFREQAVKLVLVDGLSQREVAGRLSLSVETLGAWVVAERKGTLTKVGETQKPQSELEAELARVKRELATVTMERDILKKATVYFAKESR</sequence>